<evidence type="ECO:0000256" key="2">
    <source>
        <dbReference type="ARBA" id="ARBA00005745"/>
    </source>
</evidence>
<evidence type="ECO:0000256" key="4">
    <source>
        <dbReference type="ARBA" id="ARBA00022519"/>
    </source>
</evidence>
<dbReference type="InterPro" id="IPR042094">
    <property type="entry name" value="T2SS_GspF_sf"/>
</dbReference>
<dbReference type="Gene3D" id="1.20.81.30">
    <property type="entry name" value="Type II secretion system (T2SS), domain F"/>
    <property type="match status" value="2"/>
</dbReference>
<feature type="transmembrane region" description="Helical" evidence="8">
    <location>
        <begin position="381"/>
        <end position="402"/>
    </location>
</feature>
<gene>
    <name evidence="10" type="ORF">ENT43_00175</name>
</gene>
<comment type="similarity">
    <text evidence="2">Belongs to the GSP F family.</text>
</comment>
<keyword evidence="6 8" id="KW-1133">Transmembrane helix</keyword>
<dbReference type="InterPro" id="IPR018076">
    <property type="entry name" value="T2SS_GspF_dom"/>
</dbReference>
<dbReference type="PANTHER" id="PTHR30012:SF0">
    <property type="entry name" value="TYPE II SECRETION SYSTEM PROTEIN F-RELATED"/>
    <property type="match status" value="1"/>
</dbReference>
<dbReference type="PANTHER" id="PTHR30012">
    <property type="entry name" value="GENERAL SECRETION PATHWAY PROTEIN"/>
    <property type="match status" value="1"/>
</dbReference>
<keyword evidence="5 8" id="KW-0812">Transmembrane</keyword>
<feature type="transmembrane region" description="Helical" evidence="8">
    <location>
        <begin position="228"/>
        <end position="248"/>
    </location>
</feature>
<dbReference type="FunFam" id="1.20.81.30:FF:000001">
    <property type="entry name" value="Type II secretion system protein F"/>
    <property type="match status" value="2"/>
</dbReference>
<dbReference type="AlphaFoldDB" id="A0A7C4R4K9"/>
<keyword evidence="4" id="KW-0997">Cell inner membrane</keyword>
<evidence type="ECO:0000256" key="5">
    <source>
        <dbReference type="ARBA" id="ARBA00022692"/>
    </source>
</evidence>
<evidence type="ECO:0000259" key="9">
    <source>
        <dbReference type="Pfam" id="PF00482"/>
    </source>
</evidence>
<sequence>MFRPMSKYIYEARDNSGRIVKGMVEADSSEAAEDLLKYNQLYVLSIKASLTFEEKVFSTFRSFFGGIRLKDKAVFARQLSTMINAGLPLMDSLKYILDQSKKKDMVATIKKIMNLIERGKSFSFALEQFPSVFPPVFVSMVRSGEASGKLDQVLADLAEQMESEYSMKSKIKGALIYPAVILVAVVIVGVFALLYIIPNLEDVFVSSGVDLPILTRILVSMSNILINYWYIVVIIIFGLTVFLRYYLLTDGGRRVISRINLRMPVFGEINRGIYTVTFARTLGLLMGGGVPIIKAISIVSESIGNTVVEAELKNAIISVEKGIPLSVPISQMNRFPPLVPSMIAVGEKTGQLDKVLLNIAKTYDDETQTKLKSLSSLIEPIIMLIVGIAVALLVVAIILPVYQLTNIF</sequence>
<accession>A0A7C4R4K9</accession>
<dbReference type="InterPro" id="IPR003004">
    <property type="entry name" value="GspF/PilC"/>
</dbReference>
<dbReference type="Pfam" id="PF00482">
    <property type="entry name" value="T2SSF"/>
    <property type="match status" value="2"/>
</dbReference>
<evidence type="ECO:0000256" key="7">
    <source>
        <dbReference type="ARBA" id="ARBA00023136"/>
    </source>
</evidence>
<evidence type="ECO:0000256" key="3">
    <source>
        <dbReference type="ARBA" id="ARBA00022475"/>
    </source>
</evidence>
<feature type="domain" description="Type II secretion system protein GspF" evidence="9">
    <location>
        <begin position="278"/>
        <end position="400"/>
    </location>
</feature>
<dbReference type="GO" id="GO:0015628">
    <property type="term" value="P:protein secretion by the type II secretion system"/>
    <property type="evidence" value="ECO:0007669"/>
    <property type="project" value="TreeGrafter"/>
</dbReference>
<feature type="transmembrane region" description="Helical" evidence="8">
    <location>
        <begin position="175"/>
        <end position="197"/>
    </location>
</feature>
<reference evidence="10" key="1">
    <citation type="journal article" date="2020" name="mSystems">
        <title>Genome- and Community-Level Interaction Insights into Carbon Utilization and Element Cycling Functions of Hydrothermarchaeota in Hydrothermal Sediment.</title>
        <authorList>
            <person name="Zhou Z."/>
            <person name="Liu Y."/>
            <person name="Xu W."/>
            <person name="Pan J."/>
            <person name="Luo Z.H."/>
            <person name="Li M."/>
        </authorList>
    </citation>
    <scope>NUCLEOTIDE SEQUENCE [LARGE SCALE GENOMIC DNA]</scope>
    <source>
        <strain evidence="10">SpSt-579</strain>
    </source>
</reference>
<evidence type="ECO:0000256" key="1">
    <source>
        <dbReference type="ARBA" id="ARBA00004429"/>
    </source>
</evidence>
<proteinExistence type="inferred from homology"/>
<evidence type="ECO:0000256" key="8">
    <source>
        <dbReference type="SAM" id="Phobius"/>
    </source>
</evidence>
<organism evidence="10">
    <name type="scientific">candidate division CPR3 bacterium</name>
    <dbReference type="NCBI Taxonomy" id="2268181"/>
    <lineage>
        <taxon>Bacteria</taxon>
        <taxon>Bacteria division CPR3</taxon>
    </lineage>
</organism>
<dbReference type="EMBL" id="DSYQ01000001">
    <property type="protein sequence ID" value="HGT70659.1"/>
    <property type="molecule type" value="Genomic_DNA"/>
</dbReference>
<dbReference type="PRINTS" id="PR00812">
    <property type="entry name" value="BCTERIALGSPF"/>
</dbReference>
<keyword evidence="3" id="KW-1003">Cell membrane</keyword>
<keyword evidence="7 8" id="KW-0472">Membrane</keyword>
<name>A0A7C4R4K9_UNCC3</name>
<evidence type="ECO:0000256" key="6">
    <source>
        <dbReference type="ARBA" id="ARBA00022989"/>
    </source>
</evidence>
<feature type="domain" description="Type II secretion system protein GspF" evidence="9">
    <location>
        <begin position="75"/>
        <end position="198"/>
    </location>
</feature>
<dbReference type="GO" id="GO:0005886">
    <property type="term" value="C:plasma membrane"/>
    <property type="evidence" value="ECO:0007669"/>
    <property type="project" value="UniProtKB-SubCell"/>
</dbReference>
<comment type="caution">
    <text evidence="10">The sequence shown here is derived from an EMBL/GenBank/DDBJ whole genome shotgun (WGS) entry which is preliminary data.</text>
</comment>
<comment type="subcellular location">
    <subcellularLocation>
        <location evidence="1">Cell inner membrane</location>
        <topology evidence="1">Multi-pass membrane protein</topology>
    </subcellularLocation>
</comment>
<protein>
    <submittedName>
        <fullName evidence="10">Type II secretion system F family protein</fullName>
    </submittedName>
</protein>
<evidence type="ECO:0000313" key="10">
    <source>
        <dbReference type="EMBL" id="HGT70659.1"/>
    </source>
</evidence>